<protein>
    <recommendedName>
        <fullName evidence="1">ORC6 second cyclin-like domain-containing protein</fullName>
    </recommendedName>
</protein>
<dbReference type="PANTHER" id="PTHR13394:SF0">
    <property type="entry name" value="ORIGIN RECOGNITION COMPLEX SUBUNIT 6"/>
    <property type="match status" value="1"/>
</dbReference>
<evidence type="ECO:0000313" key="2">
    <source>
        <dbReference type="EMBL" id="KAK1357741.1"/>
    </source>
</evidence>
<dbReference type="AlphaFoldDB" id="A0AAD8GZR0"/>
<proteinExistence type="predicted"/>
<dbReference type="GO" id="GO:0006270">
    <property type="term" value="P:DNA replication initiation"/>
    <property type="evidence" value="ECO:0007669"/>
    <property type="project" value="TreeGrafter"/>
</dbReference>
<dbReference type="Pfam" id="PF00161">
    <property type="entry name" value="RIP"/>
    <property type="match status" value="1"/>
</dbReference>
<dbReference type="InterPro" id="IPR001574">
    <property type="entry name" value="Ribosome_inactivat_prot"/>
</dbReference>
<dbReference type="Gene3D" id="1.10.472.10">
    <property type="entry name" value="Cyclin-like"/>
    <property type="match status" value="1"/>
</dbReference>
<accession>A0AAD8GZR0</accession>
<reference evidence="2" key="2">
    <citation type="submission" date="2023-05" db="EMBL/GenBank/DDBJ databases">
        <authorList>
            <person name="Schelkunov M.I."/>
        </authorList>
    </citation>
    <scope>NUCLEOTIDE SEQUENCE</scope>
    <source>
        <strain evidence="2">Hsosn_3</strain>
        <tissue evidence="2">Leaf</tissue>
    </source>
</reference>
<dbReference type="EMBL" id="JAUIZM010000011">
    <property type="protein sequence ID" value="KAK1357741.1"/>
    <property type="molecule type" value="Genomic_DNA"/>
</dbReference>
<keyword evidence="3" id="KW-1185">Reference proteome</keyword>
<dbReference type="GO" id="GO:0005664">
    <property type="term" value="C:nuclear origin of replication recognition complex"/>
    <property type="evidence" value="ECO:0007669"/>
    <property type="project" value="InterPro"/>
</dbReference>
<dbReference type="InterPro" id="IPR020529">
    <property type="entry name" value="ORC6_met/pln"/>
</dbReference>
<reference evidence="2" key="1">
    <citation type="submission" date="2023-02" db="EMBL/GenBank/DDBJ databases">
        <title>Genome of toxic invasive species Heracleum sosnowskyi carries increased number of genes despite the absence of recent whole-genome duplications.</title>
        <authorList>
            <person name="Schelkunov M."/>
            <person name="Shtratnikova V."/>
            <person name="Makarenko M."/>
            <person name="Klepikova A."/>
            <person name="Omelchenko D."/>
            <person name="Novikova G."/>
            <person name="Obukhova E."/>
            <person name="Bogdanov V."/>
            <person name="Penin A."/>
            <person name="Logacheva M."/>
        </authorList>
    </citation>
    <scope>NUCLEOTIDE SEQUENCE</scope>
    <source>
        <strain evidence="2">Hsosn_3</strain>
        <tissue evidence="2">Leaf</tissue>
    </source>
</reference>
<name>A0AAD8GZR0_9APIA</name>
<evidence type="ECO:0000313" key="3">
    <source>
        <dbReference type="Proteomes" id="UP001237642"/>
    </source>
</evidence>
<dbReference type="InterPro" id="IPR054113">
    <property type="entry name" value="ORC6_cyclin-like_2nd"/>
</dbReference>
<evidence type="ECO:0000259" key="1">
    <source>
        <dbReference type="Pfam" id="PF21913"/>
    </source>
</evidence>
<feature type="domain" description="ORC6 second cyclin-like" evidence="1">
    <location>
        <begin position="413"/>
        <end position="469"/>
    </location>
</feature>
<dbReference type="GO" id="GO:0030598">
    <property type="term" value="F:rRNA N-glycosylase activity"/>
    <property type="evidence" value="ECO:0007669"/>
    <property type="project" value="InterPro"/>
</dbReference>
<dbReference type="Proteomes" id="UP001237642">
    <property type="component" value="Unassembled WGS sequence"/>
</dbReference>
<gene>
    <name evidence="2" type="ORF">POM88_050997</name>
</gene>
<dbReference type="GO" id="GO:0017148">
    <property type="term" value="P:negative regulation of translation"/>
    <property type="evidence" value="ECO:0007669"/>
    <property type="project" value="InterPro"/>
</dbReference>
<comment type="caution">
    <text evidence="2">The sequence shown here is derived from an EMBL/GenBank/DDBJ whole genome shotgun (WGS) entry which is preliminary data.</text>
</comment>
<organism evidence="2 3">
    <name type="scientific">Heracleum sosnowskyi</name>
    <dbReference type="NCBI Taxonomy" id="360622"/>
    <lineage>
        <taxon>Eukaryota</taxon>
        <taxon>Viridiplantae</taxon>
        <taxon>Streptophyta</taxon>
        <taxon>Embryophyta</taxon>
        <taxon>Tracheophyta</taxon>
        <taxon>Spermatophyta</taxon>
        <taxon>Magnoliopsida</taxon>
        <taxon>eudicotyledons</taxon>
        <taxon>Gunneridae</taxon>
        <taxon>Pentapetalae</taxon>
        <taxon>asterids</taxon>
        <taxon>campanulids</taxon>
        <taxon>Apiales</taxon>
        <taxon>Apiaceae</taxon>
        <taxon>Apioideae</taxon>
        <taxon>apioid superclade</taxon>
        <taxon>Tordylieae</taxon>
        <taxon>Tordyliinae</taxon>
        <taxon>Heracleum</taxon>
    </lineage>
</organism>
<dbReference type="InterPro" id="IPR036041">
    <property type="entry name" value="Ribosome-inact_prot_sf"/>
</dbReference>
<dbReference type="PANTHER" id="PTHR13394">
    <property type="entry name" value="ORIGIN RECOGNITION COMPLEX SUBUNIT 6"/>
    <property type="match status" value="1"/>
</dbReference>
<dbReference type="SUPFAM" id="SSF56371">
    <property type="entry name" value="Ribosome inactivating proteins (RIP)"/>
    <property type="match status" value="1"/>
</dbReference>
<dbReference type="Pfam" id="PF21913">
    <property type="entry name" value="ORC6_2nd"/>
    <property type="match status" value="1"/>
</dbReference>
<sequence length="613" mass="71040">MSKFIDNVETFDFTTDQYYSEKIDGLLKRFPKYEKDDRFRTVLPDRIIKTADDFISMKFCTRGRVPIHVIYNRRDFNLIGVCVETIMYLLDDASCHFHSSFVPDLKVRKVVLGIQDTPLATHETLNYTKQSICSAISTLSLGYMPEKKNEWCDAIVLLIGMTSQAVRFHNMNNQIRIGMNITSNVNRFELSNILLATQNRWNKISKAIRKREFPYVFSYYMNSGMYITGSVTEFFAKCNVSLINDKEKTKREKLKRKICKWNGPLGKRRRKREVERRRIFLIQRIKRLEAAKRNQIMKSDNKYSERMHGFWYGSADTLNYNVESVKCLLRPTQRVRANIYLISAISHLDRLKDVLQIQGTFASMLLEVINIWNEGGLLLVSRGTSLISERRGSSLDAPGSYLWFRRPRPYPSLRAARHGSIANCMYPLFTPAGFYMFAKRQKLKVEKMKLIEVCGTSHSEFNSVSTSMKGLFFYQFGISKEEKDPTNMEWNQGPITSLKLGWGRISRAFGATCDYPLQVITLRSRLHAQHSSAGAGYFGISYVFRTLQHKSLRDVNSAKTGNSLFRTDDNSRVNHFVDSMHSFSLMRKDCCFDISENEVLNFTDANWNALNIY</sequence>